<proteinExistence type="inferred from homology"/>
<evidence type="ECO:0000256" key="1">
    <source>
        <dbReference type="ARBA" id="ARBA00001933"/>
    </source>
</evidence>
<accession>A0AA41QTU6</accession>
<dbReference type="CDD" id="cd00609">
    <property type="entry name" value="AAT_like"/>
    <property type="match status" value="1"/>
</dbReference>
<sequence length="380" mass="40242">MDIEAEPLSLLRERTSLKWRAFPDDVLPLFVAELDYPLAEPIRDALFEAVRRSDTGYAASAAPLADAFAAFAARRWGWHVDPGQVVATNEVGSAVVEVLRMILAPGDEVVITPPVYPPFFDLVPEAGGRVIDVPLLHGQTGWTLDLDGLEAALRRGARAVLLCNPQNPLGHPHGIEDLTALAELAERYGAFVVSDEVNAPLTYGAESFTPYLTVSPAAARHGVCVTSASTAWNLAGLTCALIVTASERMRLLTSALPPGIRERTGHLGLLASTAAFRDGGPWLDAARTALEENRGLLAGLLDAHLGGVGYEQPRAGYLAWLDLRSLGWGDDPAAVALERAKVALMPGLLFGAAGAGFARLNFGCSPEVLSEAVSRIAAAT</sequence>
<comment type="cofactor">
    <cofactor evidence="1">
        <name>pyridoxal 5'-phosphate</name>
        <dbReference type="ChEBI" id="CHEBI:597326"/>
    </cofactor>
</comment>
<dbReference type="RefSeq" id="WP_243010681.1">
    <property type="nucleotide sequence ID" value="NZ_JALGAR010000001.1"/>
</dbReference>
<evidence type="ECO:0000256" key="3">
    <source>
        <dbReference type="ARBA" id="ARBA00022898"/>
    </source>
</evidence>
<dbReference type="Proteomes" id="UP001165341">
    <property type="component" value="Unassembled WGS sequence"/>
</dbReference>
<dbReference type="GO" id="GO:0047804">
    <property type="term" value="F:cysteine-S-conjugate beta-lyase activity"/>
    <property type="evidence" value="ECO:0007669"/>
    <property type="project" value="UniProtKB-EC"/>
</dbReference>
<dbReference type="GO" id="GO:0008483">
    <property type="term" value="F:transaminase activity"/>
    <property type="evidence" value="ECO:0007669"/>
    <property type="project" value="UniProtKB-KW"/>
</dbReference>
<evidence type="ECO:0000259" key="6">
    <source>
        <dbReference type="Pfam" id="PF00155"/>
    </source>
</evidence>
<dbReference type="InterPro" id="IPR051798">
    <property type="entry name" value="Class-II_PLP-Dep_Aminotrans"/>
</dbReference>
<gene>
    <name evidence="7" type="ORF">MQH31_01760</name>
</gene>
<keyword evidence="7" id="KW-0808">Transferase</keyword>
<dbReference type="Pfam" id="PF00155">
    <property type="entry name" value="Aminotran_1_2"/>
    <property type="match status" value="1"/>
</dbReference>
<reference evidence="7" key="1">
    <citation type="submission" date="2022-03" db="EMBL/GenBank/DDBJ databases">
        <title>Cryobacterium sp. nov. strain ZS14-85, isolated from Antarctic soil.</title>
        <authorList>
            <person name="Li J."/>
            <person name="Niu G."/>
        </authorList>
    </citation>
    <scope>NUCLEOTIDE SEQUENCE</scope>
    <source>
        <strain evidence="7">ZS14-85</strain>
    </source>
</reference>
<dbReference type="InterPro" id="IPR004839">
    <property type="entry name" value="Aminotransferase_I/II_large"/>
</dbReference>
<dbReference type="PANTHER" id="PTHR43525:SF2">
    <property type="entry name" value="CYSTATHIONINE BETA-LYASE-RELATED"/>
    <property type="match status" value="1"/>
</dbReference>
<dbReference type="GO" id="GO:0030170">
    <property type="term" value="F:pyridoxal phosphate binding"/>
    <property type="evidence" value="ECO:0007669"/>
    <property type="project" value="InterPro"/>
</dbReference>
<keyword evidence="7" id="KW-0032">Aminotransferase</keyword>
<name>A0AA41QTU6_9MICO</name>
<comment type="caution">
    <text evidence="7">The sequence shown here is derived from an EMBL/GenBank/DDBJ whole genome shotgun (WGS) entry which is preliminary data.</text>
</comment>
<dbReference type="SUPFAM" id="SSF53383">
    <property type="entry name" value="PLP-dependent transferases"/>
    <property type="match status" value="1"/>
</dbReference>
<dbReference type="InterPro" id="IPR015421">
    <property type="entry name" value="PyrdxlP-dep_Trfase_major"/>
</dbReference>
<dbReference type="Gene3D" id="3.90.1150.10">
    <property type="entry name" value="Aspartate Aminotransferase, domain 1"/>
    <property type="match status" value="1"/>
</dbReference>
<protein>
    <recommendedName>
        <fullName evidence="2">cysteine-S-conjugate beta-lyase</fullName>
        <ecNumber evidence="2">4.4.1.13</ecNumber>
    </recommendedName>
</protein>
<keyword evidence="3" id="KW-0663">Pyridoxal phosphate</keyword>
<comment type="similarity">
    <text evidence="5">Belongs to the class-II pyridoxal-phosphate-dependent aminotransferase family. MalY/PatB cystathionine beta-lyase subfamily.</text>
</comment>
<dbReference type="InterPro" id="IPR015422">
    <property type="entry name" value="PyrdxlP-dep_Trfase_small"/>
</dbReference>
<keyword evidence="4" id="KW-0456">Lyase</keyword>
<evidence type="ECO:0000256" key="4">
    <source>
        <dbReference type="ARBA" id="ARBA00023239"/>
    </source>
</evidence>
<evidence type="ECO:0000313" key="8">
    <source>
        <dbReference type="Proteomes" id="UP001165341"/>
    </source>
</evidence>
<dbReference type="InterPro" id="IPR015424">
    <property type="entry name" value="PyrdxlP-dep_Trfase"/>
</dbReference>
<dbReference type="PANTHER" id="PTHR43525">
    <property type="entry name" value="PROTEIN MALY"/>
    <property type="match status" value="1"/>
</dbReference>
<evidence type="ECO:0000313" key="7">
    <source>
        <dbReference type="EMBL" id="MCI4656539.1"/>
    </source>
</evidence>
<evidence type="ECO:0000256" key="2">
    <source>
        <dbReference type="ARBA" id="ARBA00012224"/>
    </source>
</evidence>
<dbReference type="AlphaFoldDB" id="A0AA41QTU6"/>
<dbReference type="EMBL" id="JALGAR010000001">
    <property type="protein sequence ID" value="MCI4656539.1"/>
    <property type="molecule type" value="Genomic_DNA"/>
</dbReference>
<organism evidence="7 8">
    <name type="scientific">Cryobacterium zhongshanensis</name>
    <dbReference type="NCBI Taxonomy" id="2928153"/>
    <lineage>
        <taxon>Bacteria</taxon>
        <taxon>Bacillati</taxon>
        <taxon>Actinomycetota</taxon>
        <taxon>Actinomycetes</taxon>
        <taxon>Micrococcales</taxon>
        <taxon>Microbacteriaceae</taxon>
        <taxon>Cryobacterium</taxon>
    </lineage>
</organism>
<dbReference type="Gene3D" id="3.40.640.10">
    <property type="entry name" value="Type I PLP-dependent aspartate aminotransferase-like (Major domain)"/>
    <property type="match status" value="1"/>
</dbReference>
<keyword evidence="8" id="KW-1185">Reference proteome</keyword>
<evidence type="ECO:0000256" key="5">
    <source>
        <dbReference type="ARBA" id="ARBA00037974"/>
    </source>
</evidence>
<dbReference type="EC" id="4.4.1.13" evidence="2"/>
<feature type="domain" description="Aminotransferase class I/classII large" evidence="6">
    <location>
        <begin position="62"/>
        <end position="376"/>
    </location>
</feature>